<evidence type="ECO:0000313" key="3">
    <source>
        <dbReference type="Proteomes" id="UP001516400"/>
    </source>
</evidence>
<dbReference type="Proteomes" id="UP001516400">
    <property type="component" value="Unassembled WGS sequence"/>
</dbReference>
<accession>A0ABD2NZ46</accession>
<reference evidence="2 3" key="1">
    <citation type="journal article" date="2021" name="BMC Biol.">
        <title>Horizontally acquired antibacterial genes associated with adaptive radiation of ladybird beetles.</title>
        <authorList>
            <person name="Li H.S."/>
            <person name="Tang X.F."/>
            <person name="Huang Y.H."/>
            <person name="Xu Z.Y."/>
            <person name="Chen M.L."/>
            <person name="Du X.Y."/>
            <person name="Qiu B.Y."/>
            <person name="Chen P.T."/>
            <person name="Zhang W."/>
            <person name="Slipinski A."/>
            <person name="Escalona H.E."/>
            <person name="Waterhouse R.M."/>
            <person name="Zwick A."/>
            <person name="Pang H."/>
        </authorList>
    </citation>
    <scope>NUCLEOTIDE SEQUENCE [LARGE SCALE GENOMIC DNA]</scope>
    <source>
        <strain evidence="2">SYSU2018</strain>
    </source>
</reference>
<comment type="caution">
    <text evidence="2">The sequence shown here is derived from an EMBL/GenBank/DDBJ whole genome shotgun (WGS) entry which is preliminary data.</text>
</comment>
<dbReference type="AlphaFoldDB" id="A0ABD2NZ46"/>
<name>A0ABD2NZ46_9CUCU</name>
<feature type="region of interest" description="Disordered" evidence="1">
    <location>
        <begin position="221"/>
        <end position="284"/>
    </location>
</feature>
<feature type="compositionally biased region" description="Low complexity" evidence="1">
    <location>
        <begin position="253"/>
        <end position="273"/>
    </location>
</feature>
<evidence type="ECO:0000256" key="1">
    <source>
        <dbReference type="SAM" id="MobiDB-lite"/>
    </source>
</evidence>
<feature type="region of interest" description="Disordered" evidence="1">
    <location>
        <begin position="165"/>
        <end position="184"/>
    </location>
</feature>
<feature type="compositionally biased region" description="Polar residues" evidence="1">
    <location>
        <begin position="165"/>
        <end position="176"/>
    </location>
</feature>
<gene>
    <name evidence="2" type="ORF">HHI36_024252</name>
</gene>
<sequence length="284" mass="31629">MNRFIILVIFPKKLRKPRHYLVSLARKNYDKVHDYPSVKNIGNENVKLPFLIDDNSRQEVVDRSKICGYRKRITEDDTAILTIKKAKSNISLPDLESEKENNQALINPTEVSNSFQQKNNSSVKNIENENVKLSFPIDDNSHQEVVDRLTTCDYGKRITENFTATPTTRKAKSNISLPDLESEKENNQALINPTEVSNTSQQKNNSPIPCVDEAKQIKNRSLSSSSSSSCSTCSSCSSSSNSSLSSVDDTSEDPNYSSNSSSPSSSSGSLGESVKQNNEKMFEE</sequence>
<keyword evidence="3" id="KW-1185">Reference proteome</keyword>
<organism evidence="2 3">
    <name type="scientific">Cryptolaemus montrouzieri</name>
    <dbReference type="NCBI Taxonomy" id="559131"/>
    <lineage>
        <taxon>Eukaryota</taxon>
        <taxon>Metazoa</taxon>
        <taxon>Ecdysozoa</taxon>
        <taxon>Arthropoda</taxon>
        <taxon>Hexapoda</taxon>
        <taxon>Insecta</taxon>
        <taxon>Pterygota</taxon>
        <taxon>Neoptera</taxon>
        <taxon>Endopterygota</taxon>
        <taxon>Coleoptera</taxon>
        <taxon>Polyphaga</taxon>
        <taxon>Cucujiformia</taxon>
        <taxon>Coccinelloidea</taxon>
        <taxon>Coccinellidae</taxon>
        <taxon>Scymninae</taxon>
        <taxon>Scymnini</taxon>
        <taxon>Cryptolaemus</taxon>
    </lineage>
</organism>
<evidence type="ECO:0000313" key="2">
    <source>
        <dbReference type="EMBL" id="KAL3283734.1"/>
    </source>
</evidence>
<proteinExistence type="predicted"/>
<dbReference type="EMBL" id="JABFTP020000155">
    <property type="protein sequence ID" value="KAL3283734.1"/>
    <property type="molecule type" value="Genomic_DNA"/>
</dbReference>
<feature type="compositionally biased region" description="Low complexity" evidence="1">
    <location>
        <begin position="221"/>
        <end position="246"/>
    </location>
</feature>
<protein>
    <submittedName>
        <fullName evidence="2">Uncharacterized protein</fullName>
    </submittedName>
</protein>